<dbReference type="SMART" id="SM00825">
    <property type="entry name" value="PKS_KS"/>
    <property type="match status" value="1"/>
</dbReference>
<dbReference type="HOGENOM" id="CLU_000022_6_4_1"/>
<dbReference type="InterPro" id="IPR036736">
    <property type="entry name" value="ACP-like_sf"/>
</dbReference>
<dbReference type="InterPro" id="IPR049551">
    <property type="entry name" value="PKS_DH_C"/>
</dbReference>
<dbReference type="Pfam" id="PF14765">
    <property type="entry name" value="PS-DH"/>
    <property type="match status" value="1"/>
</dbReference>
<dbReference type="InterPro" id="IPR049900">
    <property type="entry name" value="PKS_mFAS_DH"/>
</dbReference>
<evidence type="ECO:0000256" key="3">
    <source>
        <dbReference type="ARBA" id="ARBA00022553"/>
    </source>
</evidence>
<dbReference type="Pfam" id="PF00698">
    <property type="entry name" value="Acyl_transf_1"/>
    <property type="match status" value="1"/>
</dbReference>
<dbReference type="Pfam" id="PF00975">
    <property type="entry name" value="Thioesterase"/>
    <property type="match status" value="1"/>
</dbReference>
<evidence type="ECO:0000259" key="9">
    <source>
        <dbReference type="PROSITE" id="PS52004"/>
    </source>
</evidence>
<dbReference type="PROSITE" id="PS52004">
    <property type="entry name" value="KS3_2"/>
    <property type="match status" value="1"/>
</dbReference>
<evidence type="ECO:0000256" key="1">
    <source>
        <dbReference type="ARBA" id="ARBA00005179"/>
    </source>
</evidence>
<dbReference type="Pfam" id="PF02801">
    <property type="entry name" value="Ketoacyl-synt_C"/>
    <property type="match status" value="1"/>
</dbReference>
<dbReference type="InterPro" id="IPR001227">
    <property type="entry name" value="Ac_transferase_dom_sf"/>
</dbReference>
<dbReference type="PROSITE" id="PS50075">
    <property type="entry name" value="CARRIER"/>
    <property type="match status" value="2"/>
</dbReference>
<dbReference type="InterPro" id="IPR030918">
    <property type="entry name" value="PT_fungal_PKS"/>
</dbReference>
<gene>
    <name evidence="11" type="ORF">BN946_scf185016.g72</name>
</gene>
<dbReference type="GO" id="GO:0004312">
    <property type="term" value="F:fatty acid synthase activity"/>
    <property type="evidence" value="ECO:0007669"/>
    <property type="project" value="TreeGrafter"/>
</dbReference>
<evidence type="ECO:0008006" key="13">
    <source>
        <dbReference type="Google" id="ProtNLM"/>
    </source>
</evidence>
<sequence>MLATSSGSEGSMFPQRSQSDRLAPSTDIPTRFPPHSVAVVGMAVDFPGATSTDGLWNILRDGLNTVQKVPAHRFDVHTFTEASEDTARSMPISKGNFVQDPDAFDNAFFHISPREARSMDPQQRVLLRTAYHALEDAGYTPGATPAFDSETFATFVGVATEDYVHNLRDNIDVYYSTGTLRAFLSGRISYAFGFEGPSIVLDTACSSSMVAFHQACRALMAGDCNAALAGGVNIITSPDMYRGLARGHFLSNAGQCRPWDASADGYCRAEGCGLFVLKRLEDAITENDRIHAVIRGVEVNQSGQARSITHPHIPAQVALFEKLVSSADVHPHDVNVVECHGTGTQAGDPAELEAVRKVFAVDRAQDNPLHITSIKANIGHAEAASGAASLAKLILMIRERTVPRHISYQRLNPRIPDLAIDNVRIDTTAVPWDRRGDKRLALLTNFGAAGSNGAMIVQEYAVPHRQSAVQQVMVVGLSCKTAAAAEQRRRDMLSRLEVNADDAVSLQDFAYSATARRQLHEYRLAVSGSGKEALLTALRPARVVRVRPANQVVFVFSGQGSHCMGMGGDFYRHIPLFTRIVDECHSQLVANGDPGILTVFQRATESASSPFDSMRFRTTQAALFVLEYALARVWMSWGVEPSAVVGHSFGEFAALTIAGVLSLHDALRMVARRAEIISVRCEPLKTGMTSVRSPPDKLVPMLGRHSFAHLEVCCYNSPSNFVVGGALDELQAFEELCVSQDVRCTRLDVPFAYHSAAMAPALLELQALSGSLVVLPPNIPVLSNVTGTLIEPGDVSAFSPDYFVRHCREPARFQQGIASLASQFDISSTAAIIEVGPHPTTVPLLRTLQADGAPLLLPSLRKGSEGMETMCAALAQLYCTDAPVKWRKVFEDLAPGARVVDLPAYPFAKTRFWVPYEDGPPGRANGPADSKATATGGPAARPCFSLLDRCVPSSRESEHTVVAFETDVESLAELIQGHQVAEVPLCPASVYAELALAAGMTVSEARSSSGAENVLELADIVFSKPFVYIPERQGRLRIHLTFPEAHGKYWCTFSIRPFDESRAKSIVYCKGSLKKTTQEKLLSKFSYSETMVKRDLRTHLEPRSADSTLETFRTRTVYDLLFPSIVSYSETYRTIKSISVNASTSGAYAVIQLSAAILSQPFATIHPVFVDTLFHVAGFLVNFMCAMNGTDAYICSSVDRLQLIPDAIDCKAQHGVYATVVKVEDSQGAPSVKRGEVVVVDVYAIEVDGPRERIVARMKRVRFQKVSLDAFKEALRRAAGTPSARAEVARVADTALATEAPEDRDGQLLRTGDILNVVAETTGIPCDDLTLDARLTHLGIDSLMLWEVATRLTPLGPARAGQRGLEARDLAEAATLGDLVALVRDTLGKRTSLDETSAENSFTTLCEDIPSRADIASPVPTEERRCLQPIDIQAVRNVLSSVLDTPVDEISNTTELGHLGLDSLTSIEAKNALRARLNVEVDQEALFGCRTVQDVYALVAQDWVVEAAGSREVKENREQPGEARSVHEQAGILSPPFVVSCPGGFHLVRLQSAQKDGVAKRPLILIHDGSGSVASYARLAPLGRDVWAIRNRNLLEHLLGVGARYEDLVPFLAGSYAKVLANLVERCICSEGYYLGGWSFGGVVAFELVKQLERLGVPVKGLILIDAPAPQTQSPLPDWLINNLVTRILGPSSSTRAAHTDDVQVEWKQAEELAIQMRVSTRALVAYNPELRDMPTTRPTGVRVFYLRATDAVDEEMLSASGGEELPERVRAFLTKRGDDWTMSQWAKALGAPNVEVAEVPGDHFSMFDYANTQNLSGHVQEAIRVWSEEKAPSA</sequence>
<dbReference type="PANTHER" id="PTHR43775:SF21">
    <property type="entry name" value="NON-REDUCING POLYKETIDE SYNTHASE AUSA-RELATED"/>
    <property type="match status" value="1"/>
</dbReference>
<dbReference type="EMBL" id="CCBP010000124">
    <property type="protein sequence ID" value="CDO73915.1"/>
    <property type="molecule type" value="Genomic_DNA"/>
</dbReference>
<dbReference type="GO" id="GO:0044550">
    <property type="term" value="P:secondary metabolite biosynthetic process"/>
    <property type="evidence" value="ECO:0007669"/>
    <property type="project" value="TreeGrafter"/>
</dbReference>
<dbReference type="Gene3D" id="3.40.47.10">
    <property type="match status" value="1"/>
</dbReference>
<dbReference type="Gene3D" id="3.40.50.1820">
    <property type="entry name" value="alpha/beta hydrolase"/>
    <property type="match status" value="1"/>
</dbReference>
<dbReference type="CDD" id="cd00833">
    <property type="entry name" value="PKS"/>
    <property type="match status" value="1"/>
</dbReference>
<dbReference type="Pfam" id="PF21089">
    <property type="entry name" value="PKS_DH_N"/>
    <property type="match status" value="1"/>
</dbReference>
<feature type="region of interest" description="N-terminal hotdog fold" evidence="6">
    <location>
        <begin position="944"/>
        <end position="1080"/>
    </location>
</feature>
<keyword evidence="4" id="KW-0808">Transferase</keyword>
<proteinExistence type="predicted"/>
<evidence type="ECO:0000256" key="6">
    <source>
        <dbReference type="PROSITE-ProRule" id="PRU01363"/>
    </source>
</evidence>
<evidence type="ECO:0000313" key="11">
    <source>
        <dbReference type="EMBL" id="CDO73915.1"/>
    </source>
</evidence>
<dbReference type="SUPFAM" id="SSF53474">
    <property type="entry name" value="alpha/beta-Hydrolases"/>
    <property type="match status" value="1"/>
</dbReference>
<organism evidence="11 12">
    <name type="scientific">Pycnoporus cinnabarinus</name>
    <name type="common">Cinnabar-red polypore</name>
    <name type="synonym">Trametes cinnabarina</name>
    <dbReference type="NCBI Taxonomy" id="5643"/>
    <lineage>
        <taxon>Eukaryota</taxon>
        <taxon>Fungi</taxon>
        <taxon>Dikarya</taxon>
        <taxon>Basidiomycota</taxon>
        <taxon>Agaricomycotina</taxon>
        <taxon>Agaricomycetes</taxon>
        <taxon>Polyporales</taxon>
        <taxon>Polyporaceae</taxon>
        <taxon>Trametes</taxon>
    </lineage>
</organism>
<dbReference type="Gene3D" id="3.30.70.3290">
    <property type="match status" value="1"/>
</dbReference>
<dbReference type="PROSITE" id="PS52019">
    <property type="entry name" value="PKS_MFAS_DH"/>
    <property type="match status" value="1"/>
</dbReference>
<dbReference type="InterPro" id="IPR016035">
    <property type="entry name" value="Acyl_Trfase/lysoPLipase"/>
</dbReference>
<feature type="domain" description="Carrier" evidence="8">
    <location>
        <begin position="1305"/>
        <end position="1387"/>
    </location>
</feature>
<dbReference type="SMART" id="SM00827">
    <property type="entry name" value="PKS_AT"/>
    <property type="match status" value="1"/>
</dbReference>
<evidence type="ECO:0000256" key="2">
    <source>
        <dbReference type="ARBA" id="ARBA00022450"/>
    </source>
</evidence>
<dbReference type="Gene3D" id="3.40.366.10">
    <property type="entry name" value="Malonyl-Coenzyme A Acyl Carrier Protein, domain 2"/>
    <property type="match status" value="1"/>
</dbReference>
<comment type="caution">
    <text evidence="11">The sequence shown here is derived from an EMBL/GenBank/DDBJ whole genome shotgun (WGS) entry which is preliminary data.</text>
</comment>
<evidence type="ECO:0000256" key="7">
    <source>
        <dbReference type="SAM" id="MobiDB-lite"/>
    </source>
</evidence>
<dbReference type="PANTHER" id="PTHR43775">
    <property type="entry name" value="FATTY ACID SYNTHASE"/>
    <property type="match status" value="1"/>
</dbReference>
<dbReference type="SMART" id="SM00824">
    <property type="entry name" value="PKS_TE"/>
    <property type="match status" value="1"/>
</dbReference>
<dbReference type="OMA" id="GQCRPWD"/>
<dbReference type="PROSITE" id="PS00606">
    <property type="entry name" value="KS3_1"/>
    <property type="match status" value="1"/>
</dbReference>
<dbReference type="InterPro" id="IPR049552">
    <property type="entry name" value="PKS_DH_N"/>
</dbReference>
<evidence type="ECO:0000259" key="8">
    <source>
        <dbReference type="PROSITE" id="PS50075"/>
    </source>
</evidence>
<dbReference type="GO" id="GO:0004315">
    <property type="term" value="F:3-oxoacyl-[acyl-carrier-protein] synthase activity"/>
    <property type="evidence" value="ECO:0007669"/>
    <property type="project" value="InterPro"/>
</dbReference>
<dbReference type="Proteomes" id="UP000029665">
    <property type="component" value="Unassembled WGS sequence"/>
</dbReference>
<dbReference type="SUPFAM" id="SSF52151">
    <property type="entry name" value="FabD/lysophospholipase-like"/>
    <property type="match status" value="1"/>
</dbReference>
<dbReference type="InterPro" id="IPR001031">
    <property type="entry name" value="Thioesterase"/>
</dbReference>
<dbReference type="InterPro" id="IPR009081">
    <property type="entry name" value="PP-bd_ACP"/>
</dbReference>
<protein>
    <recommendedName>
        <fullName evidence="13">Carrier domain-containing protein</fullName>
    </recommendedName>
</protein>
<comment type="pathway">
    <text evidence="1">Secondary metabolite biosynthesis.</text>
</comment>
<dbReference type="NCBIfam" id="TIGR04532">
    <property type="entry name" value="PT_fungal_PKS"/>
    <property type="match status" value="1"/>
</dbReference>
<evidence type="ECO:0000313" key="12">
    <source>
        <dbReference type="Proteomes" id="UP000029665"/>
    </source>
</evidence>
<dbReference type="InterPro" id="IPR016036">
    <property type="entry name" value="Malonyl_transacylase_ACP-bd"/>
</dbReference>
<evidence type="ECO:0000256" key="4">
    <source>
        <dbReference type="ARBA" id="ARBA00022679"/>
    </source>
</evidence>
<dbReference type="GO" id="GO:0031177">
    <property type="term" value="F:phosphopantetheine binding"/>
    <property type="evidence" value="ECO:0007669"/>
    <property type="project" value="InterPro"/>
</dbReference>
<dbReference type="InterPro" id="IPR020802">
    <property type="entry name" value="TesA-like"/>
</dbReference>
<evidence type="ECO:0000256" key="5">
    <source>
        <dbReference type="ARBA" id="ARBA00023026"/>
    </source>
</evidence>
<feature type="active site" description="Proton acceptor; for dehydratase activity" evidence="6">
    <location>
        <position position="978"/>
    </location>
</feature>
<accession>A0A060SHP9</accession>
<dbReference type="OrthoDB" id="329835at2759"/>
<name>A0A060SHP9_PYCCI</name>
<reference evidence="11" key="1">
    <citation type="submission" date="2014-01" db="EMBL/GenBank/DDBJ databases">
        <title>The genome of the white-rot fungus Pycnoporus cinnabarinus: a basidiomycete model with a versatile arsenal for lignocellulosic biomass breakdown.</title>
        <authorList>
            <person name="Levasseur A."/>
            <person name="Lomascolo A."/>
            <person name="Ruiz-Duenas F.J."/>
            <person name="Uzan E."/>
            <person name="Piumi F."/>
            <person name="Kues U."/>
            <person name="Ram A.F.J."/>
            <person name="Murat C."/>
            <person name="Haon M."/>
            <person name="Benoit I."/>
            <person name="Arfi Y."/>
            <person name="Chevret D."/>
            <person name="Drula E."/>
            <person name="Kwon M.J."/>
            <person name="Gouret P."/>
            <person name="Lesage-Meessen L."/>
            <person name="Lombard V."/>
            <person name="Mariette J."/>
            <person name="Noirot C."/>
            <person name="Park J."/>
            <person name="Patyshakuliyeva A."/>
            <person name="Wieneger R.A.B."/>
            <person name="Wosten H.A.B."/>
            <person name="Martin F."/>
            <person name="Coutinho P.M."/>
            <person name="de Vries R."/>
            <person name="Martinez A.T."/>
            <person name="Klopp C."/>
            <person name="Pontarotti P."/>
            <person name="Henrissat B."/>
            <person name="Record E."/>
        </authorList>
    </citation>
    <scope>NUCLEOTIDE SEQUENCE [LARGE SCALE GENOMIC DNA]</scope>
    <source>
        <strain evidence="11">BRFM137</strain>
    </source>
</reference>
<dbReference type="SMART" id="SM00823">
    <property type="entry name" value="PKS_PP"/>
    <property type="match status" value="1"/>
</dbReference>
<dbReference type="STRING" id="5643.A0A060SHP9"/>
<dbReference type="SUPFAM" id="SSF47336">
    <property type="entry name" value="ACP-like"/>
    <property type="match status" value="2"/>
</dbReference>
<dbReference type="InterPro" id="IPR014043">
    <property type="entry name" value="Acyl_transferase_dom"/>
</dbReference>
<feature type="compositionally biased region" description="Polar residues" evidence="7">
    <location>
        <begin position="1"/>
        <end position="17"/>
    </location>
</feature>
<dbReference type="InterPro" id="IPR020806">
    <property type="entry name" value="PKS_PP-bd"/>
</dbReference>
<dbReference type="InterPro" id="IPR018201">
    <property type="entry name" value="Ketoacyl_synth_AS"/>
</dbReference>
<dbReference type="InterPro" id="IPR050091">
    <property type="entry name" value="PKS_NRPS_Biosynth_Enz"/>
</dbReference>
<feature type="region of interest" description="C-terminal hotdog fold" evidence="6">
    <location>
        <begin position="1109"/>
        <end position="1272"/>
    </location>
</feature>
<dbReference type="Pfam" id="PF00550">
    <property type="entry name" value="PP-binding"/>
    <property type="match status" value="2"/>
</dbReference>
<dbReference type="InterPro" id="IPR029058">
    <property type="entry name" value="AB_hydrolase_fold"/>
</dbReference>
<dbReference type="Gene3D" id="1.10.1200.10">
    <property type="entry name" value="ACP-like"/>
    <property type="match status" value="2"/>
</dbReference>
<dbReference type="InterPro" id="IPR014031">
    <property type="entry name" value="Ketoacyl_synth_C"/>
</dbReference>
<dbReference type="InterPro" id="IPR014030">
    <property type="entry name" value="Ketoacyl_synth_N"/>
</dbReference>
<feature type="region of interest" description="Disordered" evidence="7">
    <location>
        <begin position="1"/>
        <end position="30"/>
    </location>
</feature>
<keyword evidence="3" id="KW-0597">Phosphoprotein</keyword>
<dbReference type="InterPro" id="IPR042104">
    <property type="entry name" value="PKS_dehydratase_sf"/>
</dbReference>
<dbReference type="InterPro" id="IPR020841">
    <property type="entry name" value="PKS_Beta-ketoAc_synthase_dom"/>
</dbReference>
<dbReference type="SUPFAM" id="SSF53901">
    <property type="entry name" value="Thiolase-like"/>
    <property type="match status" value="1"/>
</dbReference>
<keyword evidence="2" id="KW-0596">Phosphopantetheine</keyword>
<dbReference type="Pfam" id="PF00109">
    <property type="entry name" value="ketoacyl-synt"/>
    <property type="match status" value="1"/>
</dbReference>
<dbReference type="Gene3D" id="3.10.129.110">
    <property type="entry name" value="Polyketide synthase dehydratase"/>
    <property type="match status" value="1"/>
</dbReference>
<dbReference type="InterPro" id="IPR016039">
    <property type="entry name" value="Thiolase-like"/>
</dbReference>
<feature type="domain" description="Ketosynthase family 3 (KS3)" evidence="9">
    <location>
        <begin position="34"/>
        <end position="459"/>
    </location>
</feature>
<dbReference type="SUPFAM" id="SSF55048">
    <property type="entry name" value="Probable ACP-binding domain of malonyl-CoA ACP transacylase"/>
    <property type="match status" value="1"/>
</dbReference>
<evidence type="ECO:0000259" key="10">
    <source>
        <dbReference type="PROSITE" id="PS52019"/>
    </source>
</evidence>
<keyword evidence="12" id="KW-1185">Reference proteome</keyword>
<feature type="domain" description="Carrier" evidence="8">
    <location>
        <begin position="1426"/>
        <end position="1503"/>
    </location>
</feature>
<dbReference type="GO" id="GO:0006633">
    <property type="term" value="P:fatty acid biosynthetic process"/>
    <property type="evidence" value="ECO:0007669"/>
    <property type="project" value="InterPro"/>
</dbReference>
<keyword evidence="5" id="KW-0843">Virulence</keyword>
<feature type="active site" description="Proton donor; for dehydratase activity" evidence="6">
    <location>
        <position position="1171"/>
    </location>
</feature>
<feature type="domain" description="PKS/mFAS DH" evidence="10">
    <location>
        <begin position="944"/>
        <end position="1272"/>
    </location>
</feature>